<keyword evidence="1" id="KW-1133">Transmembrane helix</keyword>
<dbReference type="Pfam" id="PF11674">
    <property type="entry name" value="DUF3270"/>
    <property type="match status" value="1"/>
</dbReference>
<sequence length="98" mass="11489">MPVRNLRHYEEEEFDYIELTKQTQETPIQDYAPEVEPAPQLSELLYFLNIAIFCVLTVVFSFVFLATKMNTFFAFALAIGSSFASIQGFRIYYNKRKK</sequence>
<evidence type="ECO:0000313" key="4">
    <source>
        <dbReference type="Proteomes" id="UP000460220"/>
    </source>
</evidence>
<organism evidence="3">
    <name type="scientific">Streptococcus parasanguinis</name>
    <dbReference type="NCBI Taxonomy" id="1318"/>
    <lineage>
        <taxon>Bacteria</taxon>
        <taxon>Bacillati</taxon>
        <taxon>Bacillota</taxon>
        <taxon>Bacilli</taxon>
        <taxon>Lactobacillales</taxon>
        <taxon>Streptococcaceae</taxon>
        <taxon>Streptococcus</taxon>
    </lineage>
</organism>
<dbReference type="EMBL" id="WMZE01000001">
    <property type="protein sequence ID" value="MTS00250.1"/>
    <property type="molecule type" value="Genomic_DNA"/>
</dbReference>
<feature type="transmembrane region" description="Helical" evidence="1">
    <location>
        <begin position="44"/>
        <end position="66"/>
    </location>
</feature>
<evidence type="ECO:0000256" key="1">
    <source>
        <dbReference type="SAM" id="Phobius"/>
    </source>
</evidence>
<protein>
    <submittedName>
        <fullName evidence="3">DUF3270 family protein</fullName>
    </submittedName>
</protein>
<dbReference type="EMBL" id="WMYY01000011">
    <property type="protein sequence ID" value="MTR67365.1"/>
    <property type="molecule type" value="Genomic_DNA"/>
</dbReference>
<evidence type="ECO:0000313" key="3">
    <source>
        <dbReference type="EMBL" id="MTS00250.1"/>
    </source>
</evidence>
<reference evidence="3 4" key="1">
    <citation type="journal article" date="2019" name="Nat. Med.">
        <title>A library of human gut bacterial isolates paired with longitudinal multiomics data enables mechanistic microbiome research.</title>
        <authorList>
            <person name="Poyet M."/>
            <person name="Groussin M."/>
            <person name="Gibbons S.M."/>
            <person name="Avila-Pacheco J."/>
            <person name="Jiang X."/>
            <person name="Kearney S.M."/>
            <person name="Perrotta A.R."/>
            <person name="Berdy B."/>
            <person name="Zhao S."/>
            <person name="Lieberman T.D."/>
            <person name="Swanson P.K."/>
            <person name="Smith M."/>
            <person name="Roesemann S."/>
            <person name="Alexander J.E."/>
            <person name="Rich S.A."/>
            <person name="Livny J."/>
            <person name="Vlamakis H."/>
            <person name="Clish C."/>
            <person name="Bullock K."/>
            <person name="Deik A."/>
            <person name="Scott J."/>
            <person name="Pierce K.A."/>
            <person name="Xavier R.J."/>
            <person name="Alm E.J."/>
        </authorList>
    </citation>
    <scope>NUCLEOTIDE SEQUENCE</scope>
    <source>
        <strain evidence="2 4">BIOML-A12</strain>
        <strain evidence="3">BIOML-A6</strain>
    </source>
</reference>
<proteinExistence type="predicted"/>
<dbReference type="InterPro" id="IPR021688">
    <property type="entry name" value="DUF3270"/>
</dbReference>
<dbReference type="Proteomes" id="UP000460220">
    <property type="component" value="Unassembled WGS sequence"/>
</dbReference>
<feature type="transmembrane region" description="Helical" evidence="1">
    <location>
        <begin position="72"/>
        <end position="93"/>
    </location>
</feature>
<dbReference type="AlphaFoldDB" id="A0A6A8V2F6"/>
<gene>
    <name evidence="2" type="ORF">GMC73_09075</name>
    <name evidence="3" type="ORF">GMC90_00040</name>
</gene>
<comment type="caution">
    <text evidence="3">The sequence shown here is derived from an EMBL/GenBank/DDBJ whole genome shotgun (WGS) entry which is preliminary data.</text>
</comment>
<dbReference type="RefSeq" id="WP_155128078.1">
    <property type="nucleotide sequence ID" value="NZ_WMYY01000011.1"/>
</dbReference>
<keyword evidence="1" id="KW-0472">Membrane</keyword>
<evidence type="ECO:0000313" key="2">
    <source>
        <dbReference type="EMBL" id="MTR67365.1"/>
    </source>
</evidence>
<accession>A0A6A8V2F6</accession>
<keyword evidence="1" id="KW-0812">Transmembrane</keyword>
<name>A0A6A8V2F6_STRPA</name>